<dbReference type="PANTHER" id="PTHR43280">
    <property type="entry name" value="ARAC-FAMILY TRANSCRIPTIONAL REGULATOR"/>
    <property type="match status" value="1"/>
</dbReference>
<dbReference type="Pfam" id="PF13181">
    <property type="entry name" value="TPR_8"/>
    <property type="match status" value="1"/>
</dbReference>
<dbReference type="AlphaFoldDB" id="A0A285MJ18"/>
<dbReference type="SUPFAM" id="SSF46689">
    <property type="entry name" value="Homeodomain-like"/>
    <property type="match status" value="1"/>
</dbReference>
<evidence type="ECO:0000256" key="3">
    <source>
        <dbReference type="ARBA" id="ARBA00023163"/>
    </source>
</evidence>
<accession>A0A285MJ18</accession>
<dbReference type="Gene3D" id="1.25.40.10">
    <property type="entry name" value="Tetratricopeptide repeat domain"/>
    <property type="match status" value="2"/>
</dbReference>
<evidence type="ECO:0000256" key="2">
    <source>
        <dbReference type="ARBA" id="ARBA00023125"/>
    </source>
</evidence>
<dbReference type="PANTHER" id="PTHR43280:SF29">
    <property type="entry name" value="ARAC-FAMILY TRANSCRIPTIONAL REGULATOR"/>
    <property type="match status" value="1"/>
</dbReference>
<keyword evidence="2" id="KW-0238">DNA-binding</keyword>
<dbReference type="PROSITE" id="PS50005">
    <property type="entry name" value="TPR"/>
    <property type="match status" value="1"/>
</dbReference>
<dbReference type="InterPro" id="IPR009057">
    <property type="entry name" value="Homeodomain-like_sf"/>
</dbReference>
<evidence type="ECO:0000256" key="1">
    <source>
        <dbReference type="ARBA" id="ARBA00023015"/>
    </source>
</evidence>
<dbReference type="Proteomes" id="UP000219048">
    <property type="component" value="Unassembled WGS sequence"/>
</dbReference>
<evidence type="ECO:0000256" key="5">
    <source>
        <dbReference type="SAM" id="Coils"/>
    </source>
</evidence>
<dbReference type="InterPro" id="IPR018060">
    <property type="entry name" value="HTH_AraC"/>
</dbReference>
<dbReference type="GO" id="GO:0043565">
    <property type="term" value="F:sequence-specific DNA binding"/>
    <property type="evidence" value="ECO:0007669"/>
    <property type="project" value="InterPro"/>
</dbReference>
<dbReference type="InterPro" id="IPR019734">
    <property type="entry name" value="TPR_rpt"/>
</dbReference>
<organism evidence="8 9">
    <name type="scientific">Flagellimonas pacifica</name>
    <dbReference type="NCBI Taxonomy" id="1247520"/>
    <lineage>
        <taxon>Bacteria</taxon>
        <taxon>Pseudomonadati</taxon>
        <taxon>Bacteroidota</taxon>
        <taxon>Flavobacteriia</taxon>
        <taxon>Flavobacteriales</taxon>
        <taxon>Flavobacteriaceae</taxon>
        <taxon>Flagellimonas</taxon>
    </lineage>
</organism>
<feature type="coiled-coil region" evidence="5">
    <location>
        <begin position="383"/>
        <end position="410"/>
    </location>
</feature>
<evidence type="ECO:0000256" key="4">
    <source>
        <dbReference type="PROSITE-ProRule" id="PRU00339"/>
    </source>
</evidence>
<dbReference type="SUPFAM" id="SSF48452">
    <property type="entry name" value="TPR-like"/>
    <property type="match status" value="1"/>
</dbReference>
<keyword evidence="5" id="KW-0175">Coiled coil</keyword>
<keyword evidence="3" id="KW-0804">Transcription</keyword>
<evidence type="ECO:0000256" key="6">
    <source>
        <dbReference type="SAM" id="Phobius"/>
    </source>
</evidence>
<keyword evidence="4" id="KW-0802">TPR repeat</keyword>
<dbReference type="PROSITE" id="PS01124">
    <property type="entry name" value="HTH_ARAC_FAMILY_2"/>
    <property type="match status" value="1"/>
</dbReference>
<feature type="transmembrane region" description="Helical" evidence="6">
    <location>
        <begin position="414"/>
        <end position="435"/>
    </location>
</feature>
<keyword evidence="6" id="KW-1133">Transmembrane helix</keyword>
<sequence length="608" mass="70521">MVFCVVFGHAQKTYKDSIDIYFDQIQNLISLKDNYKEDFLDPEFLLDKKDKVTGREKVATLLKLYSAYVYKSSETARTYNQRALELSKDIGLKQGELCGTFNEAYLLFVSGQFDEAMDLVQGISKYVSVRNYPETYADVYTLISYIHTEKGEFDMALETGLGLLDVAEKSANEYLLMRAYSALSHYYLRIENYPEALSYCLKGLHYVIRLRKVQYIFPKIDEIARMTAKLDDTQGALDAYSFYVDLEKKINPPGSYIQSIVYMNMADIFISNGKYEKAQNYLSQALEMNYKNKFRFRIPRALMLQAELNLKNKDTVNAILNYEESIEAAEDINAFDVVKTNSGILAELYEKTNQPSMAYEHRALNKVIRDSLFNNEKEQKIVILETRRKVKEITQKKRILELENEAQRARYNTIMIVLGLVVISGFFAVLSYLKVRAKNKLLYKRTMELAEIQVGMGEKLRQLEAAQSQTNDSDIDEDDAKLKSTNTLDNDVKNIILRRLEKLEMEKFFIDQNCSLRQVAQQLKTNPKYLSQVVNQEKKSSFTNYINELRINYLLSRLLQDEDFRNSKLSYIAASIGYNNLNTFNTAFKKKQGILPSYFIKELIQDQN</sequence>
<dbReference type="EMBL" id="OBEH01000001">
    <property type="protein sequence ID" value="SNY95491.1"/>
    <property type="molecule type" value="Genomic_DNA"/>
</dbReference>
<feature type="domain" description="HTH araC/xylS-type" evidence="7">
    <location>
        <begin position="490"/>
        <end position="602"/>
    </location>
</feature>
<reference evidence="9" key="1">
    <citation type="submission" date="2017-09" db="EMBL/GenBank/DDBJ databases">
        <authorList>
            <person name="Varghese N."/>
            <person name="Submissions S."/>
        </authorList>
    </citation>
    <scope>NUCLEOTIDE SEQUENCE [LARGE SCALE GENOMIC DNA]</scope>
    <source>
        <strain evidence="9">DSM 25885</strain>
    </source>
</reference>
<dbReference type="GO" id="GO:0003700">
    <property type="term" value="F:DNA-binding transcription factor activity"/>
    <property type="evidence" value="ECO:0007669"/>
    <property type="project" value="InterPro"/>
</dbReference>
<keyword evidence="1" id="KW-0805">Transcription regulation</keyword>
<gene>
    <name evidence="8" type="ORF">SAMN06265377_1160</name>
</gene>
<dbReference type="InterPro" id="IPR011990">
    <property type="entry name" value="TPR-like_helical_dom_sf"/>
</dbReference>
<keyword evidence="6" id="KW-0472">Membrane</keyword>
<evidence type="ECO:0000259" key="7">
    <source>
        <dbReference type="PROSITE" id="PS01124"/>
    </source>
</evidence>
<dbReference type="Pfam" id="PF12833">
    <property type="entry name" value="HTH_18"/>
    <property type="match status" value="1"/>
</dbReference>
<keyword evidence="9" id="KW-1185">Reference proteome</keyword>
<evidence type="ECO:0000313" key="9">
    <source>
        <dbReference type="Proteomes" id="UP000219048"/>
    </source>
</evidence>
<proteinExistence type="predicted"/>
<dbReference type="Gene3D" id="1.10.10.60">
    <property type="entry name" value="Homeodomain-like"/>
    <property type="match status" value="2"/>
</dbReference>
<evidence type="ECO:0000313" key="8">
    <source>
        <dbReference type="EMBL" id="SNY95491.1"/>
    </source>
</evidence>
<feature type="repeat" description="TPR" evidence="4">
    <location>
        <begin position="259"/>
        <end position="292"/>
    </location>
</feature>
<dbReference type="SMART" id="SM00342">
    <property type="entry name" value="HTH_ARAC"/>
    <property type="match status" value="1"/>
</dbReference>
<dbReference type="SMART" id="SM00028">
    <property type="entry name" value="TPR"/>
    <property type="match status" value="4"/>
</dbReference>
<keyword evidence="6" id="KW-0812">Transmembrane</keyword>
<name>A0A285MJ18_9FLAO</name>
<protein>
    <submittedName>
        <fullName evidence="8">Tetratricopeptide repeat-containing protein</fullName>
    </submittedName>
</protein>